<name>A0A9X2D9M0_9ACTN</name>
<gene>
    <name evidence="2" type="ORF">M8330_16365</name>
</gene>
<evidence type="ECO:0000313" key="2">
    <source>
        <dbReference type="EMBL" id="MCM0621866.1"/>
    </source>
</evidence>
<evidence type="ECO:0000259" key="1">
    <source>
        <dbReference type="PROSITE" id="PS51340"/>
    </source>
</evidence>
<dbReference type="PANTHER" id="PTHR30212:SF2">
    <property type="entry name" value="PROTEIN YIIM"/>
    <property type="match status" value="1"/>
</dbReference>
<evidence type="ECO:0000313" key="3">
    <source>
        <dbReference type="Proteomes" id="UP001139485"/>
    </source>
</evidence>
<dbReference type="PROSITE" id="PS51340">
    <property type="entry name" value="MOSC"/>
    <property type="match status" value="1"/>
</dbReference>
<accession>A0A9X2D9M0</accession>
<dbReference type="PANTHER" id="PTHR30212">
    <property type="entry name" value="PROTEIN YIIM"/>
    <property type="match status" value="1"/>
</dbReference>
<dbReference type="Gene3D" id="2.40.33.20">
    <property type="entry name" value="PK beta-barrel domain-like"/>
    <property type="match status" value="1"/>
</dbReference>
<dbReference type="Pfam" id="PF03473">
    <property type="entry name" value="MOSC"/>
    <property type="match status" value="1"/>
</dbReference>
<comment type="caution">
    <text evidence="2">The sequence shown here is derived from an EMBL/GenBank/DDBJ whole genome shotgun (WGS) entry which is preliminary data.</text>
</comment>
<reference evidence="2" key="1">
    <citation type="submission" date="2022-05" db="EMBL/GenBank/DDBJ databases">
        <authorList>
            <person name="Tuo L."/>
        </authorList>
    </citation>
    <scope>NUCLEOTIDE SEQUENCE</scope>
    <source>
        <strain evidence="2">BSK12Z-4</strain>
    </source>
</reference>
<dbReference type="InterPro" id="IPR011037">
    <property type="entry name" value="Pyrv_Knase-like_insert_dom_sf"/>
</dbReference>
<dbReference type="GO" id="GO:0030170">
    <property type="term" value="F:pyridoxal phosphate binding"/>
    <property type="evidence" value="ECO:0007669"/>
    <property type="project" value="InterPro"/>
</dbReference>
<dbReference type="AlphaFoldDB" id="A0A9X2D9M0"/>
<dbReference type="SUPFAM" id="SSF50800">
    <property type="entry name" value="PK beta-barrel domain-like"/>
    <property type="match status" value="1"/>
</dbReference>
<dbReference type="RefSeq" id="WP_250828198.1">
    <property type="nucleotide sequence ID" value="NZ_JAMOIL010000024.1"/>
</dbReference>
<dbReference type="InterPro" id="IPR052353">
    <property type="entry name" value="Benzoxazolinone_Detox_Enz"/>
</dbReference>
<dbReference type="EMBL" id="JAMOIL010000024">
    <property type="protein sequence ID" value="MCM0621866.1"/>
    <property type="molecule type" value="Genomic_DNA"/>
</dbReference>
<sequence length="227" mass="24209">MTHAEPPVGRLLSVNVGRARAAAWAGSLGRTAIDKTPTSAPVLVGRLGLEGDEVVNTKHHGGPDKAVYAVSRAELDHWSGVLEAELPDGQLGENLTVGGLAVDDAELGERWAVGEAVLEVRLPRVPCNVFAGWVGHCGLDARGWVRRYTEHGRPGAYLRVLGEGQVQTGDEVRVLHRPGHGVTLAHAFAALTTRPDLLPDLASVPDLHPDLRDRMVRSGQPDLPGSR</sequence>
<dbReference type="Proteomes" id="UP001139485">
    <property type="component" value="Unassembled WGS sequence"/>
</dbReference>
<organism evidence="2 3">
    <name type="scientific">Nocardioides bruguierae</name>
    <dbReference type="NCBI Taxonomy" id="2945102"/>
    <lineage>
        <taxon>Bacteria</taxon>
        <taxon>Bacillati</taxon>
        <taxon>Actinomycetota</taxon>
        <taxon>Actinomycetes</taxon>
        <taxon>Propionibacteriales</taxon>
        <taxon>Nocardioidaceae</taxon>
        <taxon>Nocardioides</taxon>
    </lineage>
</organism>
<proteinExistence type="predicted"/>
<dbReference type="InterPro" id="IPR005302">
    <property type="entry name" value="MoCF_Sase_C"/>
</dbReference>
<keyword evidence="3" id="KW-1185">Reference proteome</keyword>
<dbReference type="GO" id="GO:0003824">
    <property type="term" value="F:catalytic activity"/>
    <property type="evidence" value="ECO:0007669"/>
    <property type="project" value="InterPro"/>
</dbReference>
<dbReference type="GO" id="GO:0030151">
    <property type="term" value="F:molybdenum ion binding"/>
    <property type="evidence" value="ECO:0007669"/>
    <property type="project" value="InterPro"/>
</dbReference>
<feature type="domain" description="MOSC" evidence="1">
    <location>
        <begin position="36"/>
        <end position="175"/>
    </location>
</feature>
<protein>
    <submittedName>
        <fullName evidence="2">MOSC domain-containing protein</fullName>
    </submittedName>
</protein>